<proteinExistence type="predicted"/>
<feature type="region of interest" description="Disordered" evidence="1">
    <location>
        <begin position="1"/>
        <end position="25"/>
    </location>
</feature>
<dbReference type="AlphaFoldDB" id="A0A0P1ESN8"/>
<feature type="compositionally biased region" description="Polar residues" evidence="1">
    <location>
        <begin position="9"/>
        <end position="25"/>
    </location>
</feature>
<evidence type="ECO:0000313" key="3">
    <source>
        <dbReference type="Proteomes" id="UP000054823"/>
    </source>
</evidence>
<keyword evidence="3" id="KW-1185">Reference proteome</keyword>
<evidence type="ECO:0000313" key="2">
    <source>
        <dbReference type="EMBL" id="CUH52974.1"/>
    </source>
</evidence>
<gene>
    <name evidence="2" type="ORF">SHM7688_02421</name>
</gene>
<dbReference type="EMBL" id="CYPW01000024">
    <property type="protein sequence ID" value="CUH52974.1"/>
    <property type="molecule type" value="Genomic_DNA"/>
</dbReference>
<dbReference type="RefSeq" id="WP_058240149.1">
    <property type="nucleotide sequence ID" value="NZ_CYPW01000024.1"/>
</dbReference>
<dbReference type="Proteomes" id="UP000054823">
    <property type="component" value="Unassembled WGS sequence"/>
</dbReference>
<sequence>MKKRRSLPLENTSMQRPADNTNSAPENAIIGRIVISGAWARKVRNESEAAPVATPQNDFAEHLLFAEGP</sequence>
<protein>
    <submittedName>
        <fullName evidence="2">Uncharacterized protein</fullName>
    </submittedName>
</protein>
<organism evidence="2 3">
    <name type="scientific">Shimia marina</name>
    <dbReference type="NCBI Taxonomy" id="321267"/>
    <lineage>
        <taxon>Bacteria</taxon>
        <taxon>Pseudomonadati</taxon>
        <taxon>Pseudomonadota</taxon>
        <taxon>Alphaproteobacteria</taxon>
        <taxon>Rhodobacterales</taxon>
        <taxon>Roseobacteraceae</taxon>
    </lineage>
</organism>
<name>A0A0P1ESN8_9RHOB</name>
<accession>A0A0P1ESN8</accession>
<evidence type="ECO:0000256" key="1">
    <source>
        <dbReference type="SAM" id="MobiDB-lite"/>
    </source>
</evidence>
<reference evidence="2 3" key="1">
    <citation type="submission" date="2015-09" db="EMBL/GenBank/DDBJ databases">
        <authorList>
            <consortium name="Swine Surveillance"/>
        </authorList>
    </citation>
    <scope>NUCLEOTIDE SEQUENCE [LARGE SCALE GENOMIC DNA]</scope>
    <source>
        <strain evidence="2 3">CECT 7688</strain>
    </source>
</reference>